<dbReference type="AlphaFoldDB" id="A0A4Q9GS13"/>
<evidence type="ECO:0000313" key="1">
    <source>
        <dbReference type="EMBL" id="TBN56904.1"/>
    </source>
</evidence>
<evidence type="ECO:0000313" key="2">
    <source>
        <dbReference type="Proteomes" id="UP000294194"/>
    </source>
</evidence>
<dbReference type="Proteomes" id="UP000294194">
    <property type="component" value="Unassembled WGS sequence"/>
</dbReference>
<gene>
    <name evidence="1" type="ORF">EYE40_05525</name>
</gene>
<reference evidence="2" key="1">
    <citation type="submission" date="2019-02" db="EMBL/GenBank/DDBJ databases">
        <title>Glaciihabitans arcticus sp. nov., a psychrotolerant bacterium isolated from polar soil.</title>
        <authorList>
            <person name="Dahal R.H."/>
        </authorList>
    </citation>
    <scope>NUCLEOTIDE SEQUENCE [LARGE SCALE GENOMIC DNA]</scope>
    <source>
        <strain evidence="2">RP-3-7</strain>
    </source>
</reference>
<comment type="caution">
    <text evidence="1">The sequence shown here is derived from an EMBL/GenBank/DDBJ whole genome shotgun (WGS) entry which is preliminary data.</text>
</comment>
<dbReference type="RefSeq" id="WP_130981014.1">
    <property type="nucleotide sequence ID" value="NZ_SISG01000001.1"/>
</dbReference>
<dbReference type="EMBL" id="SISG01000001">
    <property type="protein sequence ID" value="TBN56904.1"/>
    <property type="molecule type" value="Genomic_DNA"/>
</dbReference>
<sequence length="92" mass="10011">MTTIINAGKTATTEQVPVTTAEVRTVVEGGPRIEWQVVDCVVPMVWIGRVRGAFVGMVEARWGEGYAVTTRLGRGLGTFETLEAAQDAFIKR</sequence>
<name>A0A4Q9GS13_9MICO</name>
<protein>
    <submittedName>
        <fullName evidence="1">Uncharacterized protein</fullName>
    </submittedName>
</protein>
<accession>A0A4Q9GS13</accession>
<organism evidence="1 2">
    <name type="scientific">Glaciihabitans arcticus</name>
    <dbReference type="NCBI Taxonomy" id="2668039"/>
    <lineage>
        <taxon>Bacteria</taxon>
        <taxon>Bacillati</taxon>
        <taxon>Actinomycetota</taxon>
        <taxon>Actinomycetes</taxon>
        <taxon>Micrococcales</taxon>
        <taxon>Microbacteriaceae</taxon>
        <taxon>Glaciihabitans</taxon>
    </lineage>
</organism>
<proteinExistence type="predicted"/>
<keyword evidence="2" id="KW-1185">Reference proteome</keyword>